<dbReference type="EMBL" id="FNCG01000003">
    <property type="protein sequence ID" value="SDG36102.1"/>
    <property type="molecule type" value="Genomic_DNA"/>
</dbReference>
<gene>
    <name evidence="1" type="ORF">SAMN05192573_103198</name>
</gene>
<reference evidence="2" key="1">
    <citation type="submission" date="2016-10" db="EMBL/GenBank/DDBJ databases">
        <authorList>
            <person name="Varghese N."/>
            <person name="Submissions S."/>
        </authorList>
    </citation>
    <scope>NUCLEOTIDE SEQUENCE [LARGE SCALE GENOMIC DNA]</scope>
    <source>
        <strain evidence="2">Gh-67</strain>
    </source>
</reference>
<proteinExistence type="predicted"/>
<sequence length="31" mass="3408">MNLDISQAVPIGLILNEAITNSIRYTFNKTG</sequence>
<keyword evidence="2" id="KW-1185">Reference proteome</keyword>
<organism evidence="1 2">
    <name type="scientific">Mucilaginibacter gossypii</name>
    <dbReference type="NCBI Taxonomy" id="551996"/>
    <lineage>
        <taxon>Bacteria</taxon>
        <taxon>Pseudomonadati</taxon>
        <taxon>Bacteroidota</taxon>
        <taxon>Sphingobacteriia</taxon>
        <taxon>Sphingobacteriales</taxon>
        <taxon>Sphingobacteriaceae</taxon>
        <taxon>Mucilaginibacter</taxon>
    </lineage>
</organism>
<dbReference type="Proteomes" id="UP000199705">
    <property type="component" value="Unassembled WGS sequence"/>
</dbReference>
<protein>
    <submittedName>
        <fullName evidence="1">Uncharacterized protein</fullName>
    </submittedName>
</protein>
<accession>A0A1G7TLW8</accession>
<name>A0A1G7TLW8_9SPHI</name>
<evidence type="ECO:0000313" key="2">
    <source>
        <dbReference type="Proteomes" id="UP000199705"/>
    </source>
</evidence>
<evidence type="ECO:0000313" key="1">
    <source>
        <dbReference type="EMBL" id="SDG36102.1"/>
    </source>
</evidence>
<dbReference type="AlphaFoldDB" id="A0A1G7TLW8"/>